<dbReference type="SUPFAM" id="SSF47413">
    <property type="entry name" value="lambda repressor-like DNA-binding domains"/>
    <property type="match status" value="1"/>
</dbReference>
<feature type="domain" description="HTH cro/C1-type" evidence="2">
    <location>
        <begin position="19"/>
        <end position="73"/>
    </location>
</feature>
<dbReference type="SMART" id="SM00530">
    <property type="entry name" value="HTH_XRE"/>
    <property type="match status" value="1"/>
</dbReference>
<evidence type="ECO:0000313" key="3">
    <source>
        <dbReference type="EMBL" id="MFC5359075.1"/>
    </source>
</evidence>
<accession>A0ABW0GEU4</accession>
<dbReference type="RefSeq" id="WP_376998757.1">
    <property type="nucleotide sequence ID" value="NZ_JBHSLC010000110.1"/>
</dbReference>
<dbReference type="Pfam" id="PF01381">
    <property type="entry name" value="HTH_3"/>
    <property type="match status" value="1"/>
</dbReference>
<evidence type="ECO:0000259" key="2">
    <source>
        <dbReference type="PROSITE" id="PS50943"/>
    </source>
</evidence>
<dbReference type="Pfam" id="PF06114">
    <property type="entry name" value="Peptidase_M78"/>
    <property type="match status" value="1"/>
</dbReference>
<evidence type="ECO:0000256" key="1">
    <source>
        <dbReference type="ARBA" id="ARBA00007227"/>
    </source>
</evidence>
<reference evidence="4" key="1">
    <citation type="journal article" date="2019" name="Int. J. Syst. Evol. Microbiol.">
        <title>The Global Catalogue of Microorganisms (GCM) 10K type strain sequencing project: providing services to taxonomists for standard genome sequencing and annotation.</title>
        <authorList>
            <consortium name="The Broad Institute Genomics Platform"/>
            <consortium name="The Broad Institute Genome Sequencing Center for Infectious Disease"/>
            <person name="Wu L."/>
            <person name="Ma J."/>
        </authorList>
    </citation>
    <scope>NUCLEOTIDE SEQUENCE [LARGE SCALE GENOMIC DNA]</scope>
    <source>
        <strain evidence="4">CCUG 58760</strain>
    </source>
</reference>
<dbReference type="PANTHER" id="PTHR43236:SF1">
    <property type="entry name" value="BLL7220 PROTEIN"/>
    <property type="match status" value="1"/>
</dbReference>
<dbReference type="Gene3D" id="1.10.260.40">
    <property type="entry name" value="lambda repressor-like DNA-binding domains"/>
    <property type="match status" value="1"/>
</dbReference>
<dbReference type="Gene3D" id="1.10.10.2910">
    <property type="match status" value="1"/>
</dbReference>
<gene>
    <name evidence="3" type="ORF">ACFPMG_29180</name>
</gene>
<sequence>MAETTEFKPQWASPPGATIIDILEQKGMSIEDFCSAMQTSERLASKIISGDAEIDARLAIKLENVLGGSAAFWLRREAQFRSDLQRLDEAVVEMEPKAWLSTLPVRDITAFGWVERIADRALQAEALLRFFDTQSVQGWHNRYQRTVTAVAYRTSQTYESKLGALAAWLRQGEIEAEKIACAPWDREGLRLLIPKFRALTRVKDPAVFLPELQKLCASCGVAVVIVRAPAGCRASGATRFVSEEKAVIQLSFRYRSDDHFWFTLFHELGHLLLHDCSSIFLEDLDLIATHEEDEANDFAANTLVPPEYRAEMLRLPADHRVIMRFAKRIGVSHGIVVGQMQHLRVLAPNRLNALKVRYTWTAE</sequence>
<protein>
    <submittedName>
        <fullName evidence="3">ImmA/IrrE family metallo-endopeptidase</fullName>
    </submittedName>
</protein>
<dbReference type="PROSITE" id="PS50943">
    <property type="entry name" value="HTH_CROC1"/>
    <property type="match status" value="1"/>
</dbReference>
<proteinExistence type="inferred from homology"/>
<dbReference type="Proteomes" id="UP001596166">
    <property type="component" value="Unassembled WGS sequence"/>
</dbReference>
<dbReference type="InterPro" id="IPR052345">
    <property type="entry name" value="Rad_response_metalloprotease"/>
</dbReference>
<comment type="similarity">
    <text evidence="1">Belongs to the short-chain fatty acyl-CoA assimilation regulator (ScfR) family.</text>
</comment>
<dbReference type="CDD" id="cd00093">
    <property type="entry name" value="HTH_XRE"/>
    <property type="match status" value="1"/>
</dbReference>
<evidence type="ECO:0000313" key="4">
    <source>
        <dbReference type="Proteomes" id="UP001596166"/>
    </source>
</evidence>
<dbReference type="EMBL" id="JBHSLC010000110">
    <property type="protein sequence ID" value="MFC5359075.1"/>
    <property type="molecule type" value="Genomic_DNA"/>
</dbReference>
<name>A0ABW0GEU4_9PROT</name>
<keyword evidence="4" id="KW-1185">Reference proteome</keyword>
<dbReference type="InterPro" id="IPR010359">
    <property type="entry name" value="IrrE_HExxH"/>
</dbReference>
<dbReference type="InterPro" id="IPR001387">
    <property type="entry name" value="Cro/C1-type_HTH"/>
</dbReference>
<dbReference type="InterPro" id="IPR010982">
    <property type="entry name" value="Lambda_DNA-bd_dom_sf"/>
</dbReference>
<organism evidence="3 4">
    <name type="scientific">Azospirillum himalayense</name>
    <dbReference type="NCBI Taxonomy" id="654847"/>
    <lineage>
        <taxon>Bacteria</taxon>
        <taxon>Pseudomonadati</taxon>
        <taxon>Pseudomonadota</taxon>
        <taxon>Alphaproteobacteria</taxon>
        <taxon>Rhodospirillales</taxon>
        <taxon>Azospirillaceae</taxon>
        <taxon>Azospirillum</taxon>
    </lineage>
</organism>
<dbReference type="PANTHER" id="PTHR43236">
    <property type="entry name" value="ANTITOXIN HIGA1"/>
    <property type="match status" value="1"/>
</dbReference>
<comment type="caution">
    <text evidence="3">The sequence shown here is derived from an EMBL/GenBank/DDBJ whole genome shotgun (WGS) entry which is preliminary data.</text>
</comment>